<evidence type="ECO:0000313" key="2">
    <source>
        <dbReference type="Proteomes" id="UP000004816"/>
    </source>
</evidence>
<evidence type="ECO:0008006" key="3">
    <source>
        <dbReference type="Google" id="ProtNLM"/>
    </source>
</evidence>
<dbReference type="EMBL" id="ACZI02000001">
    <property type="protein sequence ID" value="ERG69375.1"/>
    <property type="molecule type" value="Genomic_DNA"/>
</dbReference>
<proteinExistence type="predicted"/>
<comment type="caution">
    <text evidence="1">The sequence shown here is derived from an EMBL/GenBank/DDBJ whole genome shotgun (WGS) entry which is preliminary data.</text>
</comment>
<protein>
    <recommendedName>
        <fullName evidence="3">Amidohydrolase</fullName>
    </recommendedName>
</protein>
<keyword evidence="2" id="KW-1185">Reference proteome</keyword>
<dbReference type="HOGENOM" id="CLU_3348523_0_0_11"/>
<name>U1M2N7_SEGRC</name>
<organism evidence="1 2">
    <name type="scientific">Segniliparus rugosus (strain ATCC BAA-974 / DSM 45345 / CCUG 50838 / CIP 108380 / JCM 13579 / CDC 945)</name>
    <dbReference type="NCBI Taxonomy" id="679197"/>
    <lineage>
        <taxon>Bacteria</taxon>
        <taxon>Bacillati</taxon>
        <taxon>Actinomycetota</taxon>
        <taxon>Actinomycetes</taxon>
        <taxon>Mycobacteriales</taxon>
        <taxon>Segniliparaceae</taxon>
        <taxon>Segniliparus</taxon>
    </lineage>
</organism>
<reference evidence="1 2" key="1">
    <citation type="journal article" date="2011" name="Stand. Genomic Sci.">
        <title>High quality draft genome sequence of Segniliparus rugosus CDC 945(T)= (ATCC BAA-974(T)).</title>
        <authorList>
            <person name="Earl A.M."/>
            <person name="Desjardins C.A."/>
            <person name="Fitzgerald M.G."/>
            <person name="Arachchi H.M."/>
            <person name="Zeng Q."/>
            <person name="Mehta T."/>
            <person name="Griggs A."/>
            <person name="Birren B.W."/>
            <person name="Toney N.C."/>
            <person name="Carr J."/>
            <person name="Posey J."/>
            <person name="Butler W.R."/>
        </authorList>
    </citation>
    <scope>NUCLEOTIDE SEQUENCE [LARGE SCALE GENOMIC DNA]</scope>
    <source>
        <strain evidence="2">ATCC BAA-974 / DSM 45345 / CCUG 50838 / CIP 108380 / JCM 13579 / CDC 945</strain>
    </source>
</reference>
<dbReference type="AlphaFoldDB" id="U1M2N7"/>
<gene>
    <name evidence="1" type="ORF">HMPREF9336_04071</name>
</gene>
<sequence length="37" mass="3992">MSDRIDAHQHAVPEEYAAIGRGNAAALFPRFAGQAPR</sequence>
<dbReference type="Proteomes" id="UP000004816">
    <property type="component" value="Unassembled WGS sequence"/>
</dbReference>
<accession>U1M2N7</accession>
<evidence type="ECO:0000313" key="1">
    <source>
        <dbReference type="EMBL" id="ERG69375.1"/>
    </source>
</evidence>